<name>B2ZXV8_9CAUD</name>
<dbReference type="Proteomes" id="UP000001034">
    <property type="component" value="Segment"/>
</dbReference>
<dbReference type="GeneID" id="6369782"/>
<evidence type="ECO:0000313" key="2">
    <source>
        <dbReference type="Proteomes" id="UP000001034"/>
    </source>
</evidence>
<sequence>MKIRHIDIELEAYELDQFFQLCEANDLRHERLWGVEPHACYRVYVPHTDFAPQALQNALETLFG</sequence>
<dbReference type="EMBL" id="AB366653">
    <property type="protein sequence ID" value="BAG41534.1"/>
    <property type="molecule type" value="Genomic_DNA"/>
</dbReference>
<keyword evidence="2" id="KW-1185">Reference proteome</keyword>
<dbReference type="RefSeq" id="YP_001949964.1">
    <property type="nucleotide sequence ID" value="NC_010811.2"/>
</dbReference>
<evidence type="ECO:0000313" key="1">
    <source>
        <dbReference type="EMBL" id="BAG41534.1"/>
    </source>
</evidence>
<dbReference type="KEGG" id="vg:6369782"/>
<accession>B2ZXV8</accession>
<protein>
    <submittedName>
        <fullName evidence="1">Uncharacterized protein</fullName>
    </submittedName>
</protein>
<reference evidence="1 2" key="1">
    <citation type="journal article" date="2010" name="Virology">
        <title>A jumbo phage infecting the phytopathogen Ralstonia solanacearum defines a new lineage of the Myoviridae family.</title>
        <authorList>
            <person name="Yamada T."/>
            <person name="Satoh S."/>
            <person name="Ishikawa H."/>
            <person name="Fujiwara A."/>
            <person name="Kawasaki T."/>
            <person name="Fujie M."/>
            <person name="Ogata H."/>
        </authorList>
    </citation>
    <scope>NUCLEOTIDE SEQUENCE [LARGE SCALE GENOMIC DNA]</scope>
</reference>
<proteinExistence type="predicted"/>
<organism evidence="1 2">
    <name type="scientific">Ralstonia phage phiRSL1</name>
    <dbReference type="NCBI Taxonomy" id="1980924"/>
    <lineage>
        <taxon>Viruses</taxon>
        <taxon>Duplodnaviria</taxon>
        <taxon>Heunggongvirae</taxon>
        <taxon>Uroviricota</taxon>
        <taxon>Caudoviricetes</taxon>
        <taxon>Mieseafarmvirus</taxon>
        <taxon>Mieseafarmvirus RSL1</taxon>
    </lineage>
</organism>